<sequence>MRFSASAWFTTAPSPDDPHTQWRLYTVLDYPAPDLTDRVYQRTGPLTVAEKQRCQSDRPTAITPVGASTPAGGDSTARLSQLTRKH</sequence>
<evidence type="ECO:0000313" key="3">
    <source>
        <dbReference type="Proteomes" id="UP001501442"/>
    </source>
</evidence>
<feature type="region of interest" description="Disordered" evidence="1">
    <location>
        <begin position="49"/>
        <end position="86"/>
    </location>
</feature>
<reference evidence="3" key="1">
    <citation type="journal article" date="2019" name="Int. J. Syst. Evol. Microbiol.">
        <title>The Global Catalogue of Microorganisms (GCM) 10K type strain sequencing project: providing services to taxonomists for standard genome sequencing and annotation.</title>
        <authorList>
            <consortium name="The Broad Institute Genomics Platform"/>
            <consortium name="The Broad Institute Genome Sequencing Center for Infectious Disease"/>
            <person name="Wu L."/>
            <person name="Ma J."/>
        </authorList>
    </citation>
    <scope>NUCLEOTIDE SEQUENCE [LARGE SCALE GENOMIC DNA]</scope>
    <source>
        <strain evidence="3">JCM 17939</strain>
    </source>
</reference>
<keyword evidence="3" id="KW-1185">Reference proteome</keyword>
<evidence type="ECO:0000256" key="1">
    <source>
        <dbReference type="SAM" id="MobiDB-lite"/>
    </source>
</evidence>
<dbReference type="RefSeq" id="WP_345438616.1">
    <property type="nucleotide sequence ID" value="NZ_BAABHK010000016.1"/>
</dbReference>
<feature type="region of interest" description="Disordered" evidence="1">
    <location>
        <begin position="1"/>
        <end position="20"/>
    </location>
</feature>
<dbReference type="EMBL" id="BAABHK010000016">
    <property type="protein sequence ID" value="GAA4635673.1"/>
    <property type="molecule type" value="Genomic_DNA"/>
</dbReference>
<evidence type="ECO:0000313" key="2">
    <source>
        <dbReference type="EMBL" id="GAA4635673.1"/>
    </source>
</evidence>
<accession>A0ABP8UNB5</accession>
<protein>
    <submittedName>
        <fullName evidence="2">Uncharacterized protein</fullName>
    </submittedName>
</protein>
<comment type="caution">
    <text evidence="2">The sequence shown here is derived from an EMBL/GenBank/DDBJ whole genome shotgun (WGS) entry which is preliminary data.</text>
</comment>
<feature type="compositionally biased region" description="Polar residues" evidence="1">
    <location>
        <begin position="77"/>
        <end position="86"/>
    </location>
</feature>
<gene>
    <name evidence="2" type="ORF">GCM10023196_082070</name>
</gene>
<organism evidence="2 3">
    <name type="scientific">Actinoallomurus vinaceus</name>
    <dbReference type="NCBI Taxonomy" id="1080074"/>
    <lineage>
        <taxon>Bacteria</taxon>
        <taxon>Bacillati</taxon>
        <taxon>Actinomycetota</taxon>
        <taxon>Actinomycetes</taxon>
        <taxon>Streptosporangiales</taxon>
        <taxon>Thermomonosporaceae</taxon>
        <taxon>Actinoallomurus</taxon>
    </lineage>
</organism>
<dbReference type="Proteomes" id="UP001501442">
    <property type="component" value="Unassembled WGS sequence"/>
</dbReference>
<proteinExistence type="predicted"/>
<name>A0ABP8UNB5_9ACTN</name>